<evidence type="ECO:0000256" key="4">
    <source>
        <dbReference type="ARBA" id="ARBA00022490"/>
    </source>
</evidence>
<protein>
    <recommendedName>
        <fullName evidence="3">tRNA threonylcarbamoyladenosine biosynthesis protein TsaE</fullName>
    </recommendedName>
    <alternativeName>
        <fullName evidence="10">t(6)A37 threonylcarbamoyladenosine biosynthesis protein TsaE</fullName>
    </alternativeName>
</protein>
<dbReference type="InterPro" id="IPR003442">
    <property type="entry name" value="T6A_TsaE"/>
</dbReference>
<name>A0AA37SZ10_9ALTE</name>
<proteinExistence type="inferred from homology"/>
<reference evidence="11" key="1">
    <citation type="journal article" date="2014" name="Int. J. Syst. Evol. Microbiol.">
        <title>Complete genome sequence of Corynebacterium casei LMG S-19264T (=DSM 44701T), isolated from a smear-ripened cheese.</title>
        <authorList>
            <consortium name="US DOE Joint Genome Institute (JGI-PGF)"/>
            <person name="Walter F."/>
            <person name="Albersmeier A."/>
            <person name="Kalinowski J."/>
            <person name="Ruckert C."/>
        </authorList>
    </citation>
    <scope>NUCLEOTIDE SEQUENCE</scope>
    <source>
        <strain evidence="11">NBRC 110023</strain>
    </source>
</reference>
<keyword evidence="9" id="KW-0460">Magnesium</keyword>
<evidence type="ECO:0000256" key="1">
    <source>
        <dbReference type="ARBA" id="ARBA00004496"/>
    </source>
</evidence>
<evidence type="ECO:0000256" key="8">
    <source>
        <dbReference type="ARBA" id="ARBA00022840"/>
    </source>
</evidence>
<sequence length="162" mass="18312">MTQVKLDRKVIQCDTEQETDTLAKNFAEQLLKQNLGGTLIFLKGDLGAGKTTFSRGLLLALGHKGSVKSPTYALVEPYKIRDIDVFHFDLYRLADPEELEFMGIRDYFNENTFCLVEWPDKGYGLLPPADIEILLAYTDVGRQFDIVGKSDKGIQLVEQLHI</sequence>
<evidence type="ECO:0000313" key="12">
    <source>
        <dbReference type="Proteomes" id="UP001156601"/>
    </source>
</evidence>
<comment type="similarity">
    <text evidence="2">Belongs to the TsaE family.</text>
</comment>
<accession>A0AA37SZ10</accession>
<evidence type="ECO:0000256" key="9">
    <source>
        <dbReference type="ARBA" id="ARBA00022842"/>
    </source>
</evidence>
<evidence type="ECO:0000256" key="2">
    <source>
        <dbReference type="ARBA" id="ARBA00007599"/>
    </source>
</evidence>
<keyword evidence="12" id="KW-1185">Reference proteome</keyword>
<dbReference type="PANTHER" id="PTHR33540">
    <property type="entry name" value="TRNA THREONYLCARBAMOYLADENOSINE BIOSYNTHESIS PROTEIN TSAE"/>
    <property type="match status" value="1"/>
</dbReference>
<organism evidence="11 12">
    <name type="scientific">Agaribacter marinus</name>
    <dbReference type="NCBI Taxonomy" id="1431249"/>
    <lineage>
        <taxon>Bacteria</taxon>
        <taxon>Pseudomonadati</taxon>
        <taxon>Pseudomonadota</taxon>
        <taxon>Gammaproteobacteria</taxon>
        <taxon>Alteromonadales</taxon>
        <taxon>Alteromonadaceae</taxon>
        <taxon>Agaribacter</taxon>
    </lineage>
</organism>
<comment type="caution">
    <text evidence="11">The sequence shown here is derived from an EMBL/GenBank/DDBJ whole genome shotgun (WGS) entry which is preliminary data.</text>
</comment>
<dbReference type="Pfam" id="PF02367">
    <property type="entry name" value="TsaE"/>
    <property type="match status" value="1"/>
</dbReference>
<keyword evidence="7" id="KW-0547">Nucleotide-binding</keyword>
<evidence type="ECO:0000256" key="6">
    <source>
        <dbReference type="ARBA" id="ARBA00022723"/>
    </source>
</evidence>
<dbReference type="GO" id="GO:0046872">
    <property type="term" value="F:metal ion binding"/>
    <property type="evidence" value="ECO:0007669"/>
    <property type="project" value="UniProtKB-KW"/>
</dbReference>
<keyword evidence="6" id="KW-0479">Metal-binding</keyword>
<comment type="subcellular location">
    <subcellularLocation>
        <location evidence="1">Cytoplasm</location>
    </subcellularLocation>
</comment>
<evidence type="ECO:0000256" key="3">
    <source>
        <dbReference type="ARBA" id="ARBA00019010"/>
    </source>
</evidence>
<keyword evidence="5" id="KW-0819">tRNA processing</keyword>
<dbReference type="AlphaFoldDB" id="A0AA37SZ10"/>
<dbReference type="SUPFAM" id="SSF52540">
    <property type="entry name" value="P-loop containing nucleoside triphosphate hydrolases"/>
    <property type="match status" value="1"/>
</dbReference>
<dbReference type="GO" id="GO:0005524">
    <property type="term" value="F:ATP binding"/>
    <property type="evidence" value="ECO:0007669"/>
    <property type="project" value="UniProtKB-KW"/>
</dbReference>
<evidence type="ECO:0000313" key="11">
    <source>
        <dbReference type="EMBL" id="GLR71827.1"/>
    </source>
</evidence>
<keyword evidence="4" id="KW-0963">Cytoplasm</keyword>
<dbReference type="EMBL" id="BSOT01000006">
    <property type="protein sequence ID" value="GLR71827.1"/>
    <property type="molecule type" value="Genomic_DNA"/>
</dbReference>
<dbReference type="GO" id="GO:0002949">
    <property type="term" value="P:tRNA threonylcarbamoyladenosine modification"/>
    <property type="evidence" value="ECO:0007669"/>
    <property type="project" value="InterPro"/>
</dbReference>
<dbReference type="RefSeq" id="WP_284218159.1">
    <property type="nucleotide sequence ID" value="NZ_BSOT01000006.1"/>
</dbReference>
<dbReference type="Proteomes" id="UP001156601">
    <property type="component" value="Unassembled WGS sequence"/>
</dbReference>
<dbReference type="Gene3D" id="3.40.50.300">
    <property type="entry name" value="P-loop containing nucleotide triphosphate hydrolases"/>
    <property type="match status" value="1"/>
</dbReference>
<dbReference type="InterPro" id="IPR027417">
    <property type="entry name" value="P-loop_NTPase"/>
</dbReference>
<keyword evidence="8" id="KW-0067">ATP-binding</keyword>
<reference evidence="11" key="2">
    <citation type="submission" date="2023-01" db="EMBL/GenBank/DDBJ databases">
        <title>Draft genome sequence of Agaribacter marinus strain NBRC 110023.</title>
        <authorList>
            <person name="Sun Q."/>
            <person name="Mori K."/>
        </authorList>
    </citation>
    <scope>NUCLEOTIDE SEQUENCE</scope>
    <source>
        <strain evidence="11">NBRC 110023</strain>
    </source>
</reference>
<evidence type="ECO:0000256" key="10">
    <source>
        <dbReference type="ARBA" id="ARBA00032441"/>
    </source>
</evidence>
<evidence type="ECO:0000256" key="5">
    <source>
        <dbReference type="ARBA" id="ARBA00022694"/>
    </source>
</evidence>
<evidence type="ECO:0000256" key="7">
    <source>
        <dbReference type="ARBA" id="ARBA00022741"/>
    </source>
</evidence>
<dbReference type="NCBIfam" id="TIGR00150">
    <property type="entry name" value="T6A_YjeE"/>
    <property type="match status" value="1"/>
</dbReference>
<dbReference type="PANTHER" id="PTHR33540:SF2">
    <property type="entry name" value="TRNA THREONYLCARBAMOYLADENOSINE BIOSYNTHESIS PROTEIN TSAE"/>
    <property type="match status" value="1"/>
</dbReference>
<dbReference type="GO" id="GO:0005737">
    <property type="term" value="C:cytoplasm"/>
    <property type="evidence" value="ECO:0007669"/>
    <property type="project" value="UniProtKB-SubCell"/>
</dbReference>
<gene>
    <name evidence="11" type="ORF">GCM10007852_27350</name>
</gene>